<dbReference type="SUPFAM" id="SSF52467">
    <property type="entry name" value="DHS-like NAD/FAD-binding domain"/>
    <property type="match status" value="1"/>
</dbReference>
<evidence type="ECO:0000256" key="1">
    <source>
        <dbReference type="ARBA" id="ARBA00007812"/>
    </source>
</evidence>
<dbReference type="Pfam" id="PF02775">
    <property type="entry name" value="TPP_enzyme_C"/>
    <property type="match status" value="1"/>
</dbReference>
<evidence type="ECO:0000259" key="6">
    <source>
        <dbReference type="Pfam" id="PF02776"/>
    </source>
</evidence>
<dbReference type="InterPro" id="IPR012001">
    <property type="entry name" value="Thiamin_PyroP_enz_TPP-bd_dom"/>
</dbReference>
<evidence type="ECO:0000256" key="3">
    <source>
        <dbReference type="RuleBase" id="RU362132"/>
    </source>
</evidence>
<dbReference type="NCBIfam" id="NF006052">
    <property type="entry name" value="PRK08199.1"/>
    <property type="match status" value="1"/>
</dbReference>
<accession>A0ABN2N3J3</accession>
<dbReference type="InterPro" id="IPR029061">
    <property type="entry name" value="THDP-binding"/>
</dbReference>
<dbReference type="InterPro" id="IPR045229">
    <property type="entry name" value="TPP_enz"/>
</dbReference>
<dbReference type="CDD" id="cd07035">
    <property type="entry name" value="TPP_PYR_POX_like"/>
    <property type="match status" value="1"/>
</dbReference>
<dbReference type="Pfam" id="PF02776">
    <property type="entry name" value="TPP_enzyme_N"/>
    <property type="match status" value="1"/>
</dbReference>
<keyword evidence="2 3" id="KW-0786">Thiamine pyrophosphate</keyword>
<dbReference type="Pfam" id="PF00205">
    <property type="entry name" value="TPP_enzyme_M"/>
    <property type="match status" value="1"/>
</dbReference>
<feature type="domain" description="Thiamine pyrophosphate enzyme central" evidence="4">
    <location>
        <begin position="201"/>
        <end position="326"/>
    </location>
</feature>
<reference evidence="7 8" key="1">
    <citation type="journal article" date="2019" name="Int. J. Syst. Evol. Microbiol.">
        <title>The Global Catalogue of Microorganisms (GCM) 10K type strain sequencing project: providing services to taxonomists for standard genome sequencing and annotation.</title>
        <authorList>
            <consortium name="The Broad Institute Genomics Platform"/>
            <consortium name="The Broad Institute Genome Sequencing Center for Infectious Disease"/>
            <person name="Wu L."/>
            <person name="Ma J."/>
        </authorList>
    </citation>
    <scope>NUCLEOTIDE SEQUENCE [LARGE SCALE GENOMIC DNA]</scope>
    <source>
        <strain evidence="7 8">JCM 16009</strain>
    </source>
</reference>
<keyword evidence="8" id="KW-1185">Reference proteome</keyword>
<evidence type="ECO:0000259" key="4">
    <source>
        <dbReference type="Pfam" id="PF00205"/>
    </source>
</evidence>
<dbReference type="InterPro" id="IPR011766">
    <property type="entry name" value="TPP_enzyme_TPP-bd"/>
</dbReference>
<dbReference type="PANTHER" id="PTHR18968">
    <property type="entry name" value="THIAMINE PYROPHOSPHATE ENZYMES"/>
    <property type="match status" value="1"/>
</dbReference>
<sequence>MTAPRPPRTGGELVVDALVAHGVDRVFCVPGESYLAVLDGLYDVRRSVQVVTCRQEGGAAMMAEADGKLTGRPGICFVTRGPGATNASAGVHIAAQDSTPMILFIGQVGRGDAEREAFQEIDYRRMFAPMAKWVGQVETAERVPEYVARAFAVAQSGRPGPVVLALPEDMLTDTVDAVPALPVAEPIETYPSAEQMGALGEALAGARRPLVVVGGSRWDADSAKAFERFVAAWDLPVVAAFRQQDRLDNAHPCYVGSLGVGGDPALAARVAEADLVLVAGARLDEMSTNGYRLLAPPVPGRQLIHVHAGAEELGKVHAPSLAVNASPVGFASLLHLVEPAAAVPWSAWRADCRAAFDRWQQPPSGTERLDLARVVRGLAERLPGDAVVTNGAGNFSGWVHRFHTYRTLGAQLAPVSGSMGYGLPAAVAAALRHPERVVVCVAGDGDFLMHGQELATAVLYGANLVVLVADNGMYGTIRMHQEAHHPGRVIGTDLRSPDFVALARAFGAHAERVETTEEFDGAFDRALASGGPALLHLPVSPEALSHTRTLSQVRAAAGG</sequence>
<dbReference type="RefSeq" id="WP_344417548.1">
    <property type="nucleotide sequence ID" value="NZ_BAAAQK010000009.1"/>
</dbReference>
<dbReference type="InterPro" id="IPR029035">
    <property type="entry name" value="DHS-like_NAD/FAD-binding_dom"/>
</dbReference>
<dbReference type="Gene3D" id="3.40.50.1220">
    <property type="entry name" value="TPP-binding domain"/>
    <property type="match status" value="1"/>
</dbReference>
<dbReference type="EMBL" id="BAAAQK010000009">
    <property type="protein sequence ID" value="GAA1850718.1"/>
    <property type="molecule type" value="Genomic_DNA"/>
</dbReference>
<organism evidence="7 8">
    <name type="scientific">Pseudonocardia ailaonensis</name>
    <dbReference type="NCBI Taxonomy" id="367279"/>
    <lineage>
        <taxon>Bacteria</taxon>
        <taxon>Bacillati</taxon>
        <taxon>Actinomycetota</taxon>
        <taxon>Actinomycetes</taxon>
        <taxon>Pseudonocardiales</taxon>
        <taxon>Pseudonocardiaceae</taxon>
        <taxon>Pseudonocardia</taxon>
    </lineage>
</organism>
<feature type="domain" description="Thiamine pyrophosphate enzyme TPP-binding" evidence="5">
    <location>
        <begin position="391"/>
        <end position="536"/>
    </location>
</feature>
<proteinExistence type="inferred from homology"/>
<feature type="domain" description="Thiamine pyrophosphate enzyme N-terminal TPP-binding" evidence="6">
    <location>
        <begin position="8"/>
        <end position="123"/>
    </location>
</feature>
<dbReference type="PANTHER" id="PTHR18968:SF120">
    <property type="entry name" value="ACETOLACTATE SYNTHASE LARGE SUBUNIT"/>
    <property type="match status" value="1"/>
</dbReference>
<name>A0ABN2N3J3_9PSEU</name>
<protein>
    <submittedName>
        <fullName evidence="7">Thiamine pyrophosphate-binding protein</fullName>
    </submittedName>
</protein>
<comment type="similarity">
    <text evidence="1 3">Belongs to the TPP enzyme family.</text>
</comment>
<evidence type="ECO:0000256" key="2">
    <source>
        <dbReference type="ARBA" id="ARBA00023052"/>
    </source>
</evidence>
<evidence type="ECO:0000313" key="8">
    <source>
        <dbReference type="Proteomes" id="UP001500449"/>
    </source>
</evidence>
<dbReference type="Proteomes" id="UP001500449">
    <property type="component" value="Unassembled WGS sequence"/>
</dbReference>
<evidence type="ECO:0000259" key="5">
    <source>
        <dbReference type="Pfam" id="PF02775"/>
    </source>
</evidence>
<evidence type="ECO:0000313" key="7">
    <source>
        <dbReference type="EMBL" id="GAA1850718.1"/>
    </source>
</evidence>
<dbReference type="SUPFAM" id="SSF52518">
    <property type="entry name" value="Thiamin diphosphate-binding fold (THDP-binding)"/>
    <property type="match status" value="2"/>
</dbReference>
<gene>
    <name evidence="7" type="ORF">GCM10009836_33290</name>
</gene>
<dbReference type="CDD" id="cd00568">
    <property type="entry name" value="TPP_enzymes"/>
    <property type="match status" value="1"/>
</dbReference>
<dbReference type="Gene3D" id="3.40.50.970">
    <property type="match status" value="2"/>
</dbReference>
<comment type="caution">
    <text evidence="7">The sequence shown here is derived from an EMBL/GenBank/DDBJ whole genome shotgun (WGS) entry which is preliminary data.</text>
</comment>
<dbReference type="InterPro" id="IPR012000">
    <property type="entry name" value="Thiamin_PyroP_enz_cen_dom"/>
</dbReference>